<dbReference type="SUPFAM" id="SSF48403">
    <property type="entry name" value="Ankyrin repeat"/>
    <property type="match status" value="1"/>
</dbReference>
<accession>A0A383WKQ1</accession>
<keyword evidence="3" id="KW-1185">Reference proteome</keyword>
<dbReference type="Pfam" id="PF00023">
    <property type="entry name" value="Ank"/>
    <property type="match status" value="1"/>
</dbReference>
<dbReference type="InterPro" id="IPR036770">
    <property type="entry name" value="Ankyrin_rpt-contain_sf"/>
</dbReference>
<dbReference type="InterPro" id="IPR002110">
    <property type="entry name" value="Ankyrin_rpt"/>
</dbReference>
<evidence type="ECO:0000256" key="1">
    <source>
        <dbReference type="PROSITE-ProRule" id="PRU00023"/>
    </source>
</evidence>
<reference evidence="2 3" key="1">
    <citation type="submission" date="2016-10" db="EMBL/GenBank/DDBJ databases">
        <authorList>
            <person name="Cai Z."/>
        </authorList>
    </citation>
    <scope>NUCLEOTIDE SEQUENCE [LARGE SCALE GENOMIC DNA]</scope>
</reference>
<proteinExistence type="predicted"/>
<dbReference type="PROSITE" id="PS50088">
    <property type="entry name" value="ANK_REPEAT"/>
    <property type="match status" value="1"/>
</dbReference>
<dbReference type="PROSITE" id="PS50297">
    <property type="entry name" value="ANK_REP_REGION"/>
    <property type="match status" value="1"/>
</dbReference>
<protein>
    <submittedName>
        <fullName evidence="2">Uncharacterized protein</fullName>
    </submittedName>
</protein>
<gene>
    <name evidence="2" type="ORF">BQ4739_LOCUS18131</name>
</gene>
<evidence type="ECO:0000313" key="3">
    <source>
        <dbReference type="Proteomes" id="UP000256970"/>
    </source>
</evidence>
<evidence type="ECO:0000313" key="2">
    <source>
        <dbReference type="EMBL" id="SZX77792.1"/>
    </source>
</evidence>
<dbReference type="Proteomes" id="UP000256970">
    <property type="component" value="Unassembled WGS sequence"/>
</dbReference>
<organism evidence="2 3">
    <name type="scientific">Tetradesmus obliquus</name>
    <name type="common">Green alga</name>
    <name type="synonym">Acutodesmus obliquus</name>
    <dbReference type="NCBI Taxonomy" id="3088"/>
    <lineage>
        <taxon>Eukaryota</taxon>
        <taxon>Viridiplantae</taxon>
        <taxon>Chlorophyta</taxon>
        <taxon>core chlorophytes</taxon>
        <taxon>Chlorophyceae</taxon>
        <taxon>CS clade</taxon>
        <taxon>Sphaeropleales</taxon>
        <taxon>Scenedesmaceae</taxon>
        <taxon>Tetradesmus</taxon>
    </lineage>
</organism>
<keyword evidence="1" id="KW-0040">ANK repeat</keyword>
<dbReference type="AlphaFoldDB" id="A0A383WKQ1"/>
<sequence>MLAFIVAAYQRSVDRVQQLFDRGQPVAAADVHRPPPLHHAADAEDWTPLADAASEGDVDRVRLLLEAGAPAAATDAVRHCTSQLELAMAVWWNCCYSMAP</sequence>
<dbReference type="EMBL" id="FNXT01001295">
    <property type="protein sequence ID" value="SZX77792.1"/>
    <property type="molecule type" value="Genomic_DNA"/>
</dbReference>
<feature type="repeat" description="ANK" evidence="1">
    <location>
        <begin position="44"/>
        <end position="76"/>
    </location>
</feature>
<name>A0A383WKQ1_TETOB</name>
<dbReference type="Gene3D" id="1.25.40.20">
    <property type="entry name" value="Ankyrin repeat-containing domain"/>
    <property type="match status" value="1"/>
</dbReference>